<dbReference type="Pfam" id="PF02350">
    <property type="entry name" value="Epimerase_2"/>
    <property type="match status" value="1"/>
</dbReference>
<dbReference type="GO" id="GO:0004553">
    <property type="term" value="F:hydrolase activity, hydrolyzing O-glycosyl compounds"/>
    <property type="evidence" value="ECO:0007669"/>
    <property type="project" value="InterPro"/>
</dbReference>
<feature type="domain" description="UDP-N-acetylglucosamine 2-epimerase" evidence="1">
    <location>
        <begin position="6"/>
        <end position="351"/>
    </location>
</feature>
<dbReference type="PANTHER" id="PTHR43174">
    <property type="entry name" value="UDP-N-ACETYLGLUCOSAMINE 2-EPIMERASE"/>
    <property type="match status" value="1"/>
</dbReference>
<evidence type="ECO:0000313" key="2">
    <source>
        <dbReference type="EMBL" id="OSM01903.1"/>
    </source>
</evidence>
<gene>
    <name evidence="2" type="ORF">MAIT1_01966</name>
</gene>
<accession>A0A1Y2K1M0</accession>
<proteinExistence type="predicted"/>
<dbReference type="AlphaFoldDB" id="A0A1Y2K1M0"/>
<dbReference type="InterPro" id="IPR029767">
    <property type="entry name" value="WecB-like"/>
</dbReference>
<keyword evidence="3" id="KW-1185">Reference proteome</keyword>
<comment type="caution">
    <text evidence="2">The sequence shown here is derived from an EMBL/GenBank/DDBJ whole genome shotgun (WGS) entry which is preliminary data.</text>
</comment>
<dbReference type="PANTHER" id="PTHR43174:SF3">
    <property type="entry name" value="UDP-N-ACETYLGLUCOSAMINE 2-EPIMERASE"/>
    <property type="match status" value="1"/>
</dbReference>
<reference evidence="2 3" key="1">
    <citation type="journal article" date="2016" name="BMC Genomics">
        <title>Combined genomic and structural analyses of a cultured magnetotactic bacterium reveals its niche adaptation to a dynamic environment.</title>
        <authorList>
            <person name="Araujo A.C."/>
            <person name="Morillo V."/>
            <person name="Cypriano J."/>
            <person name="Teixeira L.C."/>
            <person name="Leao P."/>
            <person name="Lyra S."/>
            <person name="Almeida L.G."/>
            <person name="Bazylinski D.A."/>
            <person name="Vasconcellos A.T."/>
            <person name="Abreu F."/>
            <person name="Lins U."/>
        </authorList>
    </citation>
    <scope>NUCLEOTIDE SEQUENCE [LARGE SCALE GENOMIC DNA]</scope>
    <source>
        <strain evidence="2 3">IT-1</strain>
    </source>
</reference>
<dbReference type="InterPro" id="IPR003331">
    <property type="entry name" value="UDP_GlcNAc_Epimerase_2_dom"/>
</dbReference>
<dbReference type="STRING" id="1434232.MAIT1_01966"/>
<dbReference type="Gene3D" id="3.40.50.2000">
    <property type="entry name" value="Glycogen Phosphorylase B"/>
    <property type="match status" value="2"/>
</dbReference>
<name>A0A1Y2K1M0_9PROT</name>
<dbReference type="EMBL" id="LVJN01000020">
    <property type="protein sequence ID" value="OSM01903.1"/>
    <property type="molecule type" value="Genomic_DNA"/>
</dbReference>
<dbReference type="Proteomes" id="UP000194003">
    <property type="component" value="Unassembled WGS sequence"/>
</dbReference>
<sequence>MSGLYKRLHAANDFELKLLVAGAHLSPTFGRSIEQIRDDQLDILLTIETLLDADSRISRLKSASLLLTGAIDTVAQYDPDLILYAGDREEVIIGALLGAYLEIPTVHFFGGDHSRDGHVDHPVRHATSKLSTAHLVSLPEHEQRLLRMGEAPERVHCIGSIALDRFVEHQPAAEADALRQLGLDDAFHSYAVVIFHPLAEEKEHAAGYFEHILSALEEAKTPALVSAPNADQGHRDLLDVATRWRDRPGFFFYKNLPRALFLDIYKNARLLVGNSSSGIIEAASIPLPVVNVGMRQRGRLAGENVIFCNPDRAAIVQAIDEALGDSMAQRLTTLSNPYGDGRSIDRALRLLRELDLRALLPKREDVLDAVQADDKTRTFHGDLRY</sequence>
<organism evidence="2 3">
    <name type="scientific">Magnetofaba australis IT-1</name>
    <dbReference type="NCBI Taxonomy" id="1434232"/>
    <lineage>
        <taxon>Bacteria</taxon>
        <taxon>Pseudomonadati</taxon>
        <taxon>Pseudomonadota</taxon>
        <taxon>Magnetococcia</taxon>
        <taxon>Magnetococcales</taxon>
        <taxon>Magnetococcaceae</taxon>
        <taxon>Magnetofaba</taxon>
    </lineage>
</organism>
<protein>
    <submittedName>
        <fullName evidence="2">Putative UDP-N-acetylglucosamine 2-epimerase</fullName>
    </submittedName>
</protein>
<evidence type="ECO:0000313" key="3">
    <source>
        <dbReference type="Proteomes" id="UP000194003"/>
    </source>
</evidence>
<dbReference type="SUPFAM" id="SSF53756">
    <property type="entry name" value="UDP-Glycosyltransferase/glycogen phosphorylase"/>
    <property type="match status" value="1"/>
</dbReference>
<evidence type="ECO:0000259" key="1">
    <source>
        <dbReference type="Pfam" id="PF02350"/>
    </source>
</evidence>
<dbReference type="GO" id="GO:0006047">
    <property type="term" value="P:UDP-N-acetylglucosamine metabolic process"/>
    <property type="evidence" value="ECO:0007669"/>
    <property type="project" value="InterPro"/>
</dbReference>
<dbReference type="NCBIfam" id="TIGR03568">
    <property type="entry name" value="NeuC_NnaA"/>
    <property type="match status" value="1"/>
</dbReference>
<dbReference type="InterPro" id="IPR020004">
    <property type="entry name" value="UDP-GlcNAc_Epase"/>
</dbReference>